<evidence type="ECO:0000313" key="5">
    <source>
        <dbReference type="Proteomes" id="UP001195422"/>
    </source>
</evidence>
<dbReference type="PRINTS" id="PR00040">
    <property type="entry name" value="HTHMERR"/>
</dbReference>
<name>A0ABS4XLJ7_GLUPR</name>
<dbReference type="InterPro" id="IPR012925">
    <property type="entry name" value="TipAS_dom"/>
</dbReference>
<comment type="caution">
    <text evidence="4">The sequence shown here is derived from an EMBL/GenBank/DDBJ whole genome shotgun (WGS) entry which is preliminary data.</text>
</comment>
<dbReference type="PANTHER" id="PTHR30204">
    <property type="entry name" value="REDOX-CYCLING DRUG-SENSING TRANSCRIPTIONAL ACTIVATOR SOXR"/>
    <property type="match status" value="1"/>
</dbReference>
<dbReference type="PANTHER" id="PTHR30204:SF97">
    <property type="entry name" value="MERR FAMILY REGULATORY PROTEIN"/>
    <property type="match status" value="1"/>
</dbReference>
<keyword evidence="1 4" id="KW-0238">DNA-binding</keyword>
<dbReference type="SMART" id="SM00422">
    <property type="entry name" value="HTH_MERR"/>
    <property type="match status" value="1"/>
</dbReference>
<dbReference type="Pfam" id="PF13411">
    <property type="entry name" value="MerR_1"/>
    <property type="match status" value="1"/>
</dbReference>
<dbReference type="InterPro" id="IPR047057">
    <property type="entry name" value="MerR_fam"/>
</dbReference>
<dbReference type="Gene3D" id="1.10.490.50">
    <property type="entry name" value="Antibiotic binding domain of TipA-like multidrug resistance regulators"/>
    <property type="match status" value="1"/>
</dbReference>
<evidence type="ECO:0000256" key="1">
    <source>
        <dbReference type="ARBA" id="ARBA00023125"/>
    </source>
</evidence>
<dbReference type="InterPro" id="IPR009061">
    <property type="entry name" value="DNA-bd_dom_put_sf"/>
</dbReference>
<evidence type="ECO:0000259" key="3">
    <source>
        <dbReference type="PROSITE" id="PS50937"/>
    </source>
</evidence>
<keyword evidence="5" id="KW-1185">Reference proteome</keyword>
<dbReference type="EMBL" id="JAGIOJ010000001">
    <property type="protein sequence ID" value="MBP2397265.1"/>
    <property type="molecule type" value="Genomic_DNA"/>
</dbReference>
<dbReference type="Proteomes" id="UP001195422">
    <property type="component" value="Unassembled WGS sequence"/>
</dbReference>
<dbReference type="InterPro" id="IPR036244">
    <property type="entry name" value="TipA-like_antibiotic-bd"/>
</dbReference>
<dbReference type="InterPro" id="IPR000551">
    <property type="entry name" value="MerR-type_HTH_dom"/>
</dbReference>
<proteinExistence type="predicted"/>
<dbReference type="PROSITE" id="PS00552">
    <property type="entry name" value="HTH_MERR_1"/>
    <property type="match status" value="1"/>
</dbReference>
<dbReference type="SUPFAM" id="SSF89082">
    <property type="entry name" value="Antibiotic binding domain of TipA-like multidrug resistance regulators"/>
    <property type="match status" value="1"/>
</dbReference>
<evidence type="ECO:0000313" key="4">
    <source>
        <dbReference type="EMBL" id="MBP2397265.1"/>
    </source>
</evidence>
<evidence type="ECO:0000256" key="2">
    <source>
        <dbReference type="SAM" id="Coils"/>
    </source>
</evidence>
<feature type="coiled-coil region" evidence="2">
    <location>
        <begin position="80"/>
        <end position="114"/>
    </location>
</feature>
<dbReference type="RefSeq" id="WP_188947338.1">
    <property type="nucleotide sequence ID" value="NZ_BMPH01000002.1"/>
</dbReference>
<protein>
    <submittedName>
        <fullName evidence="4">DNA-binding transcriptional MerR regulator</fullName>
    </submittedName>
</protein>
<sequence>MDRISQGKHPGTSYSISEVAKSTGVTSRTLRHYDHIGLLRPAFVAGNGYRHYGQLELVRLQRILLLRQLGLRLDTIAEVLDSKTDQIQALEIHVNDLNRQRENIDRQIKALRHSINALSKGETMNLDSAFEGFNEQYKEEVVARWGSEAYERSDQWWRSKSGVERADMMEQVKELNHAWAQAGASGIAADSGAARLLASRHVQWLESIPGTPAASGDPAQLRTYVLGLADMYVADERFAKNYQGHAQFVRDALHSFMNEVEH</sequence>
<dbReference type="Pfam" id="PF07739">
    <property type="entry name" value="TipAS"/>
    <property type="match status" value="1"/>
</dbReference>
<gene>
    <name evidence="4" type="ORF">JOF39_000346</name>
</gene>
<keyword evidence="2" id="KW-0175">Coiled coil</keyword>
<reference evidence="4 5" key="1">
    <citation type="submission" date="2021-03" db="EMBL/GenBank/DDBJ databases">
        <title>Sequencing the genomes of 1000 actinobacteria strains.</title>
        <authorList>
            <person name="Klenk H.-P."/>
        </authorList>
    </citation>
    <scope>NUCLEOTIDE SEQUENCE [LARGE SCALE GENOMIC DNA]</scope>
    <source>
        <strain evidence="4 5">DSM 20168</strain>
    </source>
</reference>
<dbReference type="GO" id="GO:0003677">
    <property type="term" value="F:DNA binding"/>
    <property type="evidence" value="ECO:0007669"/>
    <property type="project" value="UniProtKB-KW"/>
</dbReference>
<organism evidence="4 5">
    <name type="scientific">Glutamicibacter protophormiae</name>
    <name type="common">Brevibacterium protophormiae</name>
    <dbReference type="NCBI Taxonomy" id="37930"/>
    <lineage>
        <taxon>Bacteria</taxon>
        <taxon>Bacillati</taxon>
        <taxon>Actinomycetota</taxon>
        <taxon>Actinomycetes</taxon>
        <taxon>Micrococcales</taxon>
        <taxon>Micrococcaceae</taxon>
        <taxon>Glutamicibacter</taxon>
    </lineage>
</organism>
<dbReference type="PROSITE" id="PS50937">
    <property type="entry name" value="HTH_MERR_2"/>
    <property type="match status" value="1"/>
</dbReference>
<feature type="domain" description="HTH merR-type" evidence="3">
    <location>
        <begin position="13"/>
        <end position="82"/>
    </location>
</feature>
<accession>A0ABS4XLJ7</accession>
<dbReference type="Gene3D" id="1.10.1660.10">
    <property type="match status" value="1"/>
</dbReference>
<dbReference type="SUPFAM" id="SSF46955">
    <property type="entry name" value="Putative DNA-binding domain"/>
    <property type="match status" value="1"/>
</dbReference>
<dbReference type="CDD" id="cd01106">
    <property type="entry name" value="HTH_TipAL-Mta"/>
    <property type="match status" value="1"/>
</dbReference>